<keyword evidence="5 7" id="KW-0508">mRNA splicing</keyword>
<evidence type="ECO:0000313" key="11">
    <source>
        <dbReference type="Proteomes" id="UP000325440"/>
    </source>
</evidence>
<keyword evidence="4 7" id="KW-0747">Spliceosome</keyword>
<dbReference type="GO" id="GO:0003677">
    <property type="term" value="F:DNA binding"/>
    <property type="evidence" value="ECO:0007669"/>
    <property type="project" value="UniProtKB-KW"/>
</dbReference>
<evidence type="ECO:0000256" key="5">
    <source>
        <dbReference type="ARBA" id="ARBA00023187"/>
    </source>
</evidence>
<keyword evidence="3 7" id="KW-0507">mRNA processing</keyword>
<dbReference type="EMBL" id="CABPRJ010000953">
    <property type="protein sequence ID" value="VVC32146.1"/>
    <property type="molecule type" value="Genomic_DNA"/>
</dbReference>
<evidence type="ECO:0000256" key="7">
    <source>
        <dbReference type="PIRNR" id="PIRNR017706"/>
    </source>
</evidence>
<dbReference type="PROSITE" id="PS50174">
    <property type="entry name" value="G_PATCH"/>
    <property type="match status" value="1"/>
</dbReference>
<organism evidence="10 11">
    <name type="scientific">Cinara cedri</name>
    <dbReference type="NCBI Taxonomy" id="506608"/>
    <lineage>
        <taxon>Eukaryota</taxon>
        <taxon>Metazoa</taxon>
        <taxon>Ecdysozoa</taxon>
        <taxon>Arthropoda</taxon>
        <taxon>Hexapoda</taxon>
        <taxon>Insecta</taxon>
        <taxon>Pterygota</taxon>
        <taxon>Neoptera</taxon>
        <taxon>Paraneoptera</taxon>
        <taxon>Hemiptera</taxon>
        <taxon>Sternorrhyncha</taxon>
        <taxon>Aphidomorpha</taxon>
        <taxon>Aphidoidea</taxon>
        <taxon>Aphididae</taxon>
        <taxon>Lachninae</taxon>
        <taxon>Cinara</taxon>
    </lineage>
</organism>
<dbReference type="InterPro" id="IPR024933">
    <property type="entry name" value="TFP11"/>
</dbReference>
<comment type="similarity">
    <text evidence="2 7">Belongs to the TFP11/STIP family.</text>
</comment>
<name>A0A5E4MKQ7_9HEMI</name>
<protein>
    <submittedName>
        <fullName evidence="10">G-patch domain,GC-rich sequence DNA-binding factor domain,Tuftelin interacting protein, N-terminal</fullName>
    </submittedName>
</protein>
<sequence>MSDDEMEKFEITDYDLDNEFNMHRPQKRLTKHQAIYGIWADEEDRNDIDDEPTGFGGRRNKEKKYKQNYTAPVSFVSGGIQQPDKNKKEIKTKEKNSEPENLDDNISSEDEKPMFNYDIDQELAGLRKKQSNVNPRLMNKGLGDWEKHTKGIGAKLLLGMGYQPGHGLGKKLQGITAPIEANLRKGRGAIGAYGPESKSKPMKIDGERTLEKTKDNKVSHGWRKALKAEKMQYIYKTVEDVIEESKHPGQRKREFNELSRVKVIDMTGPEQRILSGYHAISGVKKPIDQWEVRKDKKFLNFDLPEMIHNLNLLVEIAEQNIITNNQELCNYEDRLIAIERESIKLEESIKEKDKSIESLEKIMGTMKMLNDALKNNVLDSNEAIKCLTEMKNNYYAEYRLNGGSVLALLISQKLIKEKLSTWDPLQDPTMPFEELNKWKQLLTLNDSYVIGFQSSDEFQTLIWQEWIPQVQKACGRWECRNYNSMLKLVEQSAKLIPNEIINTVLENMILPKIQLEVEQWDPLTDLVPIHLWIHPWLPYLSQYFETTVYPTLRQKLSVALNAWHPSDNSAKLMLQPWINVFQKGYMDAFLIKNIIPKLQGALDAFIINPHHQQLENWNWVIAWSDLLPLPTLVDLLDQHFFPKWLKTLTMWINMNPNHEQIGNWYTGWKSLMPPIIIEHPTIKNRFHSALEIMSRAVGGPSIPLPPPPTIHGGLAEAVRTATQMPHGFKELVQKRCEERGILWMPLSGRFREAKQVYRCGARLQAYIDRGVLFVSHDGAHFAPMSVQSMLELCR</sequence>
<evidence type="ECO:0000259" key="9">
    <source>
        <dbReference type="PROSITE" id="PS50174"/>
    </source>
</evidence>
<feature type="compositionally biased region" description="Acidic residues" evidence="8">
    <location>
        <begin position="41"/>
        <end position="52"/>
    </location>
</feature>
<dbReference type="InterPro" id="IPR022159">
    <property type="entry name" value="STIP/TFIP11_N"/>
</dbReference>
<feature type="domain" description="G-patch" evidence="9">
    <location>
        <begin position="149"/>
        <end position="195"/>
    </location>
</feature>
<accession>A0A5E4MKQ7</accession>
<evidence type="ECO:0000313" key="10">
    <source>
        <dbReference type="EMBL" id="VVC32146.1"/>
    </source>
</evidence>
<proteinExistence type="inferred from homology"/>
<evidence type="ECO:0000256" key="2">
    <source>
        <dbReference type="ARBA" id="ARBA00010900"/>
    </source>
</evidence>
<dbReference type="Pfam" id="PF07842">
    <property type="entry name" value="GCFC"/>
    <property type="match status" value="1"/>
</dbReference>
<evidence type="ECO:0000256" key="3">
    <source>
        <dbReference type="ARBA" id="ARBA00022664"/>
    </source>
</evidence>
<feature type="compositionally biased region" description="Basic and acidic residues" evidence="8">
    <location>
        <begin position="84"/>
        <end position="98"/>
    </location>
</feature>
<evidence type="ECO:0000256" key="8">
    <source>
        <dbReference type="SAM" id="MobiDB-lite"/>
    </source>
</evidence>
<dbReference type="Pfam" id="PF12457">
    <property type="entry name" value="TIP_N"/>
    <property type="match status" value="1"/>
</dbReference>
<dbReference type="GO" id="GO:0000390">
    <property type="term" value="P:spliceosomal complex disassembly"/>
    <property type="evidence" value="ECO:0007669"/>
    <property type="project" value="InterPro"/>
</dbReference>
<dbReference type="AlphaFoldDB" id="A0A5E4MKQ7"/>
<dbReference type="PANTHER" id="PTHR23329">
    <property type="entry name" value="TUFTELIN-INTERACTING PROTEIN 11-RELATED"/>
    <property type="match status" value="1"/>
</dbReference>
<dbReference type="Pfam" id="PF01585">
    <property type="entry name" value="G-patch"/>
    <property type="match status" value="1"/>
</dbReference>
<evidence type="ECO:0000256" key="6">
    <source>
        <dbReference type="ARBA" id="ARBA00023242"/>
    </source>
</evidence>
<dbReference type="GO" id="GO:0071008">
    <property type="term" value="C:U2-type post-mRNA release spliceosomal complex"/>
    <property type="evidence" value="ECO:0007669"/>
    <property type="project" value="TreeGrafter"/>
</dbReference>
<keyword evidence="11" id="KW-1185">Reference proteome</keyword>
<dbReference type="InterPro" id="IPR045211">
    <property type="entry name" value="TFP11/STIP/Ntr1"/>
</dbReference>
<dbReference type="InterPro" id="IPR022783">
    <property type="entry name" value="GCFC_dom"/>
</dbReference>
<reference evidence="10 11" key="1">
    <citation type="submission" date="2019-08" db="EMBL/GenBank/DDBJ databases">
        <authorList>
            <person name="Alioto T."/>
            <person name="Alioto T."/>
            <person name="Gomez Garrido J."/>
        </authorList>
    </citation>
    <scope>NUCLEOTIDE SEQUENCE [LARGE SCALE GENOMIC DNA]</scope>
</reference>
<gene>
    <name evidence="10" type="ORF">CINCED_3A008171</name>
</gene>
<keyword evidence="10" id="KW-0238">DNA-binding</keyword>
<dbReference type="PIRSF" id="PIRSF017706">
    <property type="entry name" value="TFIP11"/>
    <property type="match status" value="1"/>
</dbReference>
<dbReference type="SMART" id="SM00443">
    <property type="entry name" value="G_patch"/>
    <property type="match status" value="1"/>
</dbReference>
<dbReference type="OrthoDB" id="4822at2759"/>
<evidence type="ECO:0000256" key="4">
    <source>
        <dbReference type="ARBA" id="ARBA00022728"/>
    </source>
</evidence>
<keyword evidence="6 7" id="KW-0539">Nucleus</keyword>
<feature type="region of interest" description="Disordered" evidence="8">
    <location>
        <begin position="41"/>
        <end position="111"/>
    </location>
</feature>
<dbReference type="Proteomes" id="UP000325440">
    <property type="component" value="Unassembled WGS sequence"/>
</dbReference>
<comment type="subcellular location">
    <subcellularLocation>
        <location evidence="1 7">Nucleus</location>
    </subcellularLocation>
</comment>
<dbReference type="PANTHER" id="PTHR23329:SF1">
    <property type="entry name" value="TUFTELIN-INTERACTING PROTEIN 11"/>
    <property type="match status" value="1"/>
</dbReference>
<dbReference type="InterPro" id="IPR000467">
    <property type="entry name" value="G_patch_dom"/>
</dbReference>
<evidence type="ECO:0000256" key="1">
    <source>
        <dbReference type="ARBA" id="ARBA00004123"/>
    </source>
</evidence>